<sequence length="300" mass="33177">MQAVPKPYAPLYSPLYLRLPITLNFKPMKNTIKYITIILFAAALSSCEKAIDLKLKDTTPQYVVEGVLTDEAGGCKVLLSQTKNFTDNNDFNGISGATVTIVDDNNNVYPLTATGTGVYQHSTLKGTVGHTYSLNVSVNGKTFTSSCIMHPAVPLDSIYLVKDQLNNNKDGTPRKYVTVQYHDPASTKNYYRFVQYVNNRKEESILLDDDEFTNGQEVNTRLNFNNDNDNPARDIRPGNQVTIEMMSIDQAVYKYFYSLTNSANGDGNNAAPANPLTNIKGGSLGYFSVHTVLRKTLTAP</sequence>
<evidence type="ECO:0000313" key="2">
    <source>
        <dbReference type="Proteomes" id="UP000251402"/>
    </source>
</evidence>
<name>A0A5C1HW64_9SPHI</name>
<dbReference type="AlphaFoldDB" id="A0A5C1HW64"/>
<proteinExistence type="predicted"/>
<dbReference type="KEGG" id="mrub:DEO27_004740"/>
<accession>A0A5C1HW64</accession>
<reference evidence="1" key="1">
    <citation type="submission" date="2019-08" db="EMBL/GenBank/DDBJ databases">
        <title>Comparative genome analysis confer to the adaptation heavy metal polluted environment.</title>
        <authorList>
            <person name="Li Y."/>
        </authorList>
    </citation>
    <scope>NUCLEOTIDE SEQUENCE [LARGE SCALE GENOMIC DNA]</scope>
    <source>
        <strain evidence="1">P1</strain>
    </source>
</reference>
<dbReference type="EMBL" id="CP043450">
    <property type="protein sequence ID" value="QEM09350.1"/>
    <property type="molecule type" value="Genomic_DNA"/>
</dbReference>
<organism evidence="1 2">
    <name type="scientific">Mucilaginibacter rubeus</name>
    <dbReference type="NCBI Taxonomy" id="2027860"/>
    <lineage>
        <taxon>Bacteria</taxon>
        <taxon>Pseudomonadati</taxon>
        <taxon>Bacteroidota</taxon>
        <taxon>Sphingobacteriia</taxon>
        <taxon>Sphingobacteriales</taxon>
        <taxon>Sphingobacteriaceae</taxon>
        <taxon>Mucilaginibacter</taxon>
    </lineage>
</organism>
<keyword evidence="2" id="KW-1185">Reference proteome</keyword>
<gene>
    <name evidence="1" type="ORF">DEO27_004740</name>
</gene>
<dbReference type="InterPro" id="IPR025345">
    <property type="entry name" value="DUF4249"/>
</dbReference>
<dbReference type="Proteomes" id="UP000251402">
    <property type="component" value="Chromosome"/>
</dbReference>
<dbReference type="OrthoDB" id="637707at2"/>
<protein>
    <submittedName>
        <fullName evidence="1">DUF4249 domain-containing protein</fullName>
    </submittedName>
</protein>
<dbReference type="Pfam" id="PF14054">
    <property type="entry name" value="DUF4249"/>
    <property type="match status" value="1"/>
</dbReference>
<evidence type="ECO:0000313" key="1">
    <source>
        <dbReference type="EMBL" id="QEM09350.1"/>
    </source>
</evidence>